<dbReference type="EMBL" id="CP136862">
    <property type="protein sequence ID" value="WOJ88164.1"/>
    <property type="molecule type" value="Genomic_DNA"/>
</dbReference>
<dbReference type="InterPro" id="IPR050250">
    <property type="entry name" value="Macrolide_Exporter_MacB"/>
</dbReference>
<keyword evidence="3 7" id="KW-0812">Transmembrane</keyword>
<dbReference type="RefSeq" id="WP_407337604.1">
    <property type="nucleotide sequence ID" value="NZ_CP136862.1"/>
</dbReference>
<reference evidence="9 10" key="1">
    <citation type="submission" date="2023-10" db="EMBL/GenBank/DDBJ databases">
        <title>Novel methanotroph of the genus Methylocapsa from a subarctic wetland.</title>
        <authorList>
            <person name="Belova S.E."/>
            <person name="Oshkin I.Y."/>
            <person name="Miroshnikov K."/>
            <person name="Dedysh S.N."/>
        </authorList>
    </citation>
    <scope>NUCLEOTIDE SEQUENCE [LARGE SCALE GENOMIC DNA]</scope>
    <source>
        <strain evidence="9 10">RX1</strain>
    </source>
</reference>
<evidence type="ECO:0000313" key="10">
    <source>
        <dbReference type="Proteomes" id="UP001626536"/>
    </source>
</evidence>
<gene>
    <name evidence="9" type="ORF">RZS28_09885</name>
</gene>
<dbReference type="InterPro" id="IPR003838">
    <property type="entry name" value="ABC3_permease_C"/>
</dbReference>
<accession>A0ABZ0HLJ8</accession>
<evidence type="ECO:0000259" key="8">
    <source>
        <dbReference type="Pfam" id="PF02687"/>
    </source>
</evidence>
<organism evidence="9 10">
    <name type="scientific">Methylocapsa polymorpha</name>
    <dbReference type="NCBI Taxonomy" id="3080828"/>
    <lineage>
        <taxon>Bacteria</taxon>
        <taxon>Pseudomonadati</taxon>
        <taxon>Pseudomonadota</taxon>
        <taxon>Alphaproteobacteria</taxon>
        <taxon>Hyphomicrobiales</taxon>
        <taxon>Beijerinckiaceae</taxon>
        <taxon>Methylocapsa</taxon>
    </lineage>
</organism>
<proteinExistence type="inferred from homology"/>
<sequence>MGTDRRTLFLLLRLAAQNVGRRRLRTVFLGIAVMISVGVGFSGFVIGSALRDGVATTFSRMGADLVVVPYGTLVNITSILLTVQPTDQELDLSLGEKLRAIPGVGKVAAQRLVRAEAEGRALNLIAYDPATDFTVRPWLPESQRLAAADGALVGERVQIKPGEVLNICGRAMVIAARLGKTGVGPFDESYFVSFYDLDGLIAARRRMSLAAGVAVSGAPAAPIDPLAAAATHRHVGAAGASNCLADLAPDRVSAFLIQLSSGASPEQVKFAIGQIPGIKIVTGNAVFTASRQSLGSLFWGVAIFAGLLLLALLFLVSLLFSAIVQERYREVGLLRAMGARPAQIFSIILIEAGLITGLGGLFGLGFGLSLTFAFARSLGFYFASIGVPFAWPPDWAMWLAALVSVAVAASIGVVGAFIPAWRARRLEPYVMIQTESAR</sequence>
<keyword evidence="4 7" id="KW-1133">Transmembrane helix</keyword>
<evidence type="ECO:0000256" key="1">
    <source>
        <dbReference type="ARBA" id="ARBA00004651"/>
    </source>
</evidence>
<protein>
    <submittedName>
        <fullName evidence="9">ABC transporter permease</fullName>
    </submittedName>
</protein>
<keyword evidence="10" id="KW-1185">Reference proteome</keyword>
<evidence type="ECO:0000256" key="5">
    <source>
        <dbReference type="ARBA" id="ARBA00023136"/>
    </source>
</evidence>
<evidence type="ECO:0000256" key="6">
    <source>
        <dbReference type="ARBA" id="ARBA00038076"/>
    </source>
</evidence>
<evidence type="ECO:0000256" key="3">
    <source>
        <dbReference type="ARBA" id="ARBA00022692"/>
    </source>
</evidence>
<name>A0ABZ0HLJ8_9HYPH</name>
<dbReference type="PANTHER" id="PTHR30572:SF4">
    <property type="entry name" value="ABC TRANSPORTER PERMEASE YTRF"/>
    <property type="match status" value="1"/>
</dbReference>
<feature type="transmembrane region" description="Helical" evidence="7">
    <location>
        <begin position="344"/>
        <end position="375"/>
    </location>
</feature>
<evidence type="ECO:0000256" key="7">
    <source>
        <dbReference type="SAM" id="Phobius"/>
    </source>
</evidence>
<feature type="transmembrane region" description="Helical" evidence="7">
    <location>
        <begin position="297"/>
        <end position="323"/>
    </location>
</feature>
<evidence type="ECO:0000313" key="9">
    <source>
        <dbReference type="EMBL" id="WOJ88164.1"/>
    </source>
</evidence>
<feature type="transmembrane region" description="Helical" evidence="7">
    <location>
        <begin position="26"/>
        <end position="50"/>
    </location>
</feature>
<feature type="transmembrane region" description="Helical" evidence="7">
    <location>
        <begin position="395"/>
        <end position="421"/>
    </location>
</feature>
<keyword evidence="2" id="KW-1003">Cell membrane</keyword>
<comment type="subcellular location">
    <subcellularLocation>
        <location evidence="1">Cell membrane</location>
        <topology evidence="1">Multi-pass membrane protein</topology>
    </subcellularLocation>
</comment>
<evidence type="ECO:0000256" key="2">
    <source>
        <dbReference type="ARBA" id="ARBA00022475"/>
    </source>
</evidence>
<keyword evidence="5 7" id="KW-0472">Membrane</keyword>
<dbReference type="Proteomes" id="UP001626536">
    <property type="component" value="Chromosome"/>
</dbReference>
<dbReference type="Pfam" id="PF02687">
    <property type="entry name" value="FtsX"/>
    <property type="match status" value="1"/>
</dbReference>
<evidence type="ECO:0000256" key="4">
    <source>
        <dbReference type="ARBA" id="ARBA00022989"/>
    </source>
</evidence>
<comment type="similarity">
    <text evidence="6">Belongs to the ABC-4 integral membrane protein family.</text>
</comment>
<feature type="domain" description="ABC3 transporter permease C-terminal" evidence="8">
    <location>
        <begin position="303"/>
        <end position="428"/>
    </location>
</feature>
<dbReference type="PANTHER" id="PTHR30572">
    <property type="entry name" value="MEMBRANE COMPONENT OF TRANSPORTER-RELATED"/>
    <property type="match status" value="1"/>
</dbReference>